<dbReference type="SMR" id="A0A7M7IS51"/>
<dbReference type="GO" id="GO:0008033">
    <property type="term" value="P:tRNA processing"/>
    <property type="evidence" value="ECO:0007669"/>
    <property type="project" value="UniProtKB-KW"/>
</dbReference>
<dbReference type="Proteomes" id="UP000002358">
    <property type="component" value="Chromosome 3"/>
</dbReference>
<evidence type="ECO:0000256" key="3">
    <source>
        <dbReference type="ARBA" id="ARBA00022833"/>
    </source>
</evidence>
<dbReference type="GO" id="GO:0005655">
    <property type="term" value="C:nucleolar ribonuclease P complex"/>
    <property type="evidence" value="ECO:0007669"/>
    <property type="project" value="TreeGrafter"/>
</dbReference>
<evidence type="ECO:0000313" key="6">
    <source>
        <dbReference type="EnsemblMetazoa" id="XP_016839246"/>
    </source>
</evidence>
<dbReference type="InParanoid" id="A0A7M7IS51"/>
<keyword evidence="7" id="KW-1185">Reference proteome</keyword>
<dbReference type="KEGG" id="nvi:100123066"/>
<keyword evidence="3" id="KW-0862">Zinc</keyword>
<dbReference type="OMA" id="KRTICKC"/>
<dbReference type="PANTHER" id="PTHR14742:SF0">
    <property type="entry name" value="RIBONUCLEASE P PROTEIN SUBUNIT P21"/>
    <property type="match status" value="1"/>
</dbReference>
<protein>
    <submittedName>
        <fullName evidence="6">Uncharacterized protein</fullName>
    </submittedName>
</protein>
<dbReference type="OrthoDB" id="128536at2759"/>
<evidence type="ECO:0000256" key="1">
    <source>
        <dbReference type="ARBA" id="ARBA00022694"/>
    </source>
</evidence>
<proteinExistence type="inferred from homology"/>
<feature type="region of interest" description="Disordered" evidence="5">
    <location>
        <begin position="134"/>
        <end position="169"/>
    </location>
</feature>
<comment type="similarity">
    <text evidence="4">Belongs to the eukaryotic/archaeal RNase P protein component 4 family.</text>
</comment>
<dbReference type="InterPro" id="IPR007175">
    <property type="entry name" value="Rpr2/Snm1/Rpp21"/>
</dbReference>
<evidence type="ECO:0000256" key="2">
    <source>
        <dbReference type="ARBA" id="ARBA00022723"/>
    </source>
</evidence>
<evidence type="ECO:0000256" key="4">
    <source>
        <dbReference type="ARBA" id="ARBA00038402"/>
    </source>
</evidence>
<reference evidence="6" key="1">
    <citation type="submission" date="2021-01" db="UniProtKB">
        <authorList>
            <consortium name="EnsemblMetazoa"/>
        </authorList>
    </citation>
    <scope>IDENTIFICATION</scope>
</reference>
<keyword evidence="2" id="KW-0479">Metal-binding</keyword>
<accession>A0A7M7IS51</accession>
<feature type="compositionally biased region" description="Polar residues" evidence="5">
    <location>
        <begin position="158"/>
        <end position="169"/>
    </location>
</feature>
<evidence type="ECO:0000313" key="7">
    <source>
        <dbReference type="Proteomes" id="UP000002358"/>
    </source>
</evidence>
<organism evidence="6 7">
    <name type="scientific">Nasonia vitripennis</name>
    <name type="common">Parasitic wasp</name>
    <dbReference type="NCBI Taxonomy" id="7425"/>
    <lineage>
        <taxon>Eukaryota</taxon>
        <taxon>Metazoa</taxon>
        <taxon>Ecdysozoa</taxon>
        <taxon>Arthropoda</taxon>
        <taxon>Hexapoda</taxon>
        <taxon>Insecta</taxon>
        <taxon>Pterygota</taxon>
        <taxon>Neoptera</taxon>
        <taxon>Endopterygota</taxon>
        <taxon>Hymenoptera</taxon>
        <taxon>Apocrita</taxon>
        <taxon>Proctotrupomorpha</taxon>
        <taxon>Chalcidoidea</taxon>
        <taxon>Pteromalidae</taxon>
        <taxon>Pteromalinae</taxon>
        <taxon>Nasonia</taxon>
    </lineage>
</organism>
<evidence type="ECO:0000256" key="5">
    <source>
        <dbReference type="SAM" id="MobiDB-lite"/>
    </source>
</evidence>
<dbReference type="Gene3D" id="6.20.50.20">
    <property type="match status" value="1"/>
</dbReference>
<keyword evidence="1" id="KW-0819">tRNA processing</keyword>
<dbReference type="AlphaFoldDB" id="A0A7M7IS51"/>
<dbReference type="GO" id="GO:0046872">
    <property type="term" value="F:metal ion binding"/>
    <property type="evidence" value="ECO:0007669"/>
    <property type="project" value="UniProtKB-KW"/>
</dbReference>
<gene>
    <name evidence="6" type="primary">100123066</name>
</gene>
<name>A0A7M7IS51_NASVI</name>
<dbReference type="PANTHER" id="PTHR14742">
    <property type="entry name" value="RIBONUCLEASE P SUBUNIT P21"/>
    <property type="match status" value="1"/>
</dbReference>
<sequence>MKKSSAINEKLCQGKDVFERMNFLYQASFLLSSKNKALASYYGSIMTSCAKKAVLRVDHNLKRTVCRACQSPLIPGKTAKVRLMPKNKLIKTVCLICKTKKQIPYKGKHKLWFDQPEALLETFEYKLKKKTTNVEKNVSNGESKDSDAPESAKKQKLNDGNNATDNKAS</sequence>
<feature type="compositionally biased region" description="Basic and acidic residues" evidence="5">
    <location>
        <begin position="142"/>
        <end position="157"/>
    </location>
</feature>
<dbReference type="Pfam" id="PF04032">
    <property type="entry name" value="Rpr2"/>
    <property type="match status" value="1"/>
</dbReference>
<dbReference type="EnsemblMetazoa" id="XM_016983757">
    <property type="protein sequence ID" value="XP_016839246"/>
    <property type="gene ID" value="LOC100123066"/>
</dbReference>